<evidence type="ECO:0000313" key="10">
    <source>
        <dbReference type="Proteomes" id="UP000223968"/>
    </source>
</evidence>
<evidence type="ECO:0000256" key="2">
    <source>
        <dbReference type="ARBA" id="ARBA00022833"/>
    </source>
</evidence>
<dbReference type="Pfam" id="PF00172">
    <property type="entry name" value="Zn_clus"/>
    <property type="match status" value="1"/>
</dbReference>
<dbReference type="Pfam" id="PF04082">
    <property type="entry name" value="Fungal_trans"/>
    <property type="match status" value="1"/>
</dbReference>
<evidence type="ECO:0000256" key="3">
    <source>
        <dbReference type="ARBA" id="ARBA00023015"/>
    </source>
</evidence>
<evidence type="ECO:0000313" key="9">
    <source>
        <dbReference type="EMBL" id="PGH04424.1"/>
    </source>
</evidence>
<keyword evidence="10" id="KW-1185">Reference proteome</keyword>
<keyword evidence="4" id="KW-0238">DNA-binding</keyword>
<protein>
    <recommendedName>
        <fullName evidence="8">Zn(2)-C6 fungal-type domain-containing protein</fullName>
    </recommendedName>
</protein>
<dbReference type="GO" id="GO:0000978">
    <property type="term" value="F:RNA polymerase II cis-regulatory region sequence-specific DNA binding"/>
    <property type="evidence" value="ECO:0007669"/>
    <property type="project" value="TreeGrafter"/>
</dbReference>
<organism evidence="9 10">
    <name type="scientific">Helicocarpus griseus UAMH5409</name>
    <dbReference type="NCBI Taxonomy" id="1447875"/>
    <lineage>
        <taxon>Eukaryota</taxon>
        <taxon>Fungi</taxon>
        <taxon>Dikarya</taxon>
        <taxon>Ascomycota</taxon>
        <taxon>Pezizomycotina</taxon>
        <taxon>Eurotiomycetes</taxon>
        <taxon>Eurotiomycetidae</taxon>
        <taxon>Onygenales</taxon>
        <taxon>Ajellomycetaceae</taxon>
        <taxon>Helicocarpus</taxon>
    </lineage>
</organism>
<dbReference type="InterPro" id="IPR007219">
    <property type="entry name" value="XnlR_reg_dom"/>
</dbReference>
<dbReference type="Gene3D" id="4.10.240.10">
    <property type="entry name" value="Zn(2)-C6 fungal-type DNA-binding domain"/>
    <property type="match status" value="1"/>
</dbReference>
<accession>A0A2B7WYK9</accession>
<dbReference type="PROSITE" id="PS00463">
    <property type="entry name" value="ZN2_CY6_FUNGAL_1"/>
    <property type="match status" value="1"/>
</dbReference>
<gene>
    <name evidence="9" type="ORF">AJ79_07080</name>
</gene>
<dbReference type="PROSITE" id="PS50048">
    <property type="entry name" value="ZN2_CY6_FUNGAL_2"/>
    <property type="match status" value="1"/>
</dbReference>
<keyword evidence="6" id="KW-0539">Nucleus</keyword>
<evidence type="ECO:0000256" key="6">
    <source>
        <dbReference type="ARBA" id="ARBA00023242"/>
    </source>
</evidence>
<dbReference type="InterPro" id="IPR001138">
    <property type="entry name" value="Zn2Cys6_DnaBD"/>
</dbReference>
<keyword evidence="1" id="KW-0479">Metal-binding</keyword>
<feature type="compositionally biased region" description="Polar residues" evidence="7">
    <location>
        <begin position="142"/>
        <end position="154"/>
    </location>
</feature>
<evidence type="ECO:0000259" key="8">
    <source>
        <dbReference type="PROSITE" id="PS50048"/>
    </source>
</evidence>
<sequence>MATNTERRRRRPAVSCSLCRRRKIRCNRETPCSNCDRSKNQSCIYENDLSHVPWRNMPRLSESQLNNLNNSITASETSISSGEPTGPNISQILLATPSNSTPASTSASQSFTTEVNSLKNKVKELEEQLQKATGRTAHSCAETPTSTSTPNIETTSSTLAGTFSVHRENRLLGEAQAISRGVLHKSRLFGQSHWINGVAPFLRDLLELIEAGTQNTSQASSVMKRCKLLARAIKAQWTPLWPSPPTPELPPKDVADRLVDCYLRTTESVYRILHLPEFKRDYEALWAGGAVPETAFIVQLKLVFAIGSTTYDDQFSLRTSAVRWVYEAQTWLSEPEFKARLSLQSLQTNLLLLIARQRASVGASLVWISAGSLLRAAIYTGLHRDPACLPKSTILAAEMRRRLWNSILEITLQSSLDSGGSPLISLDDFDTEPPGNFDDDQLTVEDSLPAIENSYTETAIPIALRKTFPIRLAIARFLNNFRSSGTYEETLRLDASLRGAYRQLCQTLQGYRTRSGSLSPPQCALQTVNLIMNRYLLALHIPFFIPAVHDTTYTFSRNVAIDTSIKLWCAVWPSTSIMPTPSHTDMPSPAAGEDLARLTICGSEFFRATAMQASLMAAAELITQLQKEEGLSPLPLRPDLLAVITDARSWAFRSIEAGETNIKGYLFLCLISARIDGLIRGLGRDESSRLLIKTAEEAEERCLPILEQKAAQGQNREVLNQTSSSTPEGLEGWDAMMSFNFGSGEPVDWLFNDESMEGLSLW</sequence>
<comment type="caution">
    <text evidence="9">The sequence shown here is derived from an EMBL/GenBank/DDBJ whole genome shotgun (WGS) entry which is preliminary data.</text>
</comment>
<name>A0A2B7WYK9_9EURO</name>
<keyword evidence="2" id="KW-0862">Zinc</keyword>
<dbReference type="InterPro" id="IPR036864">
    <property type="entry name" value="Zn2-C6_fun-type_DNA-bd_sf"/>
</dbReference>
<evidence type="ECO:0000256" key="1">
    <source>
        <dbReference type="ARBA" id="ARBA00022723"/>
    </source>
</evidence>
<dbReference type="SMART" id="SM00066">
    <property type="entry name" value="GAL4"/>
    <property type="match status" value="1"/>
</dbReference>
<reference evidence="9 10" key="1">
    <citation type="submission" date="2017-10" db="EMBL/GenBank/DDBJ databases">
        <title>Comparative genomics in systemic dimorphic fungi from Ajellomycetaceae.</title>
        <authorList>
            <person name="Munoz J.F."/>
            <person name="Mcewen J.G."/>
            <person name="Clay O.K."/>
            <person name="Cuomo C.A."/>
        </authorList>
    </citation>
    <scope>NUCLEOTIDE SEQUENCE [LARGE SCALE GENOMIC DNA]</scope>
    <source>
        <strain evidence="9 10">UAMH5409</strain>
    </source>
</reference>
<dbReference type="SUPFAM" id="SSF57701">
    <property type="entry name" value="Zn2/Cys6 DNA-binding domain"/>
    <property type="match status" value="1"/>
</dbReference>
<dbReference type="CDD" id="cd00067">
    <property type="entry name" value="GAL4"/>
    <property type="match status" value="1"/>
</dbReference>
<dbReference type="GO" id="GO:0001228">
    <property type="term" value="F:DNA-binding transcription activator activity, RNA polymerase II-specific"/>
    <property type="evidence" value="ECO:0007669"/>
    <property type="project" value="TreeGrafter"/>
</dbReference>
<dbReference type="EMBL" id="PDNB01000136">
    <property type="protein sequence ID" value="PGH04424.1"/>
    <property type="molecule type" value="Genomic_DNA"/>
</dbReference>
<evidence type="ECO:0000256" key="4">
    <source>
        <dbReference type="ARBA" id="ARBA00023125"/>
    </source>
</evidence>
<dbReference type="Proteomes" id="UP000223968">
    <property type="component" value="Unassembled WGS sequence"/>
</dbReference>
<proteinExistence type="predicted"/>
<dbReference type="AlphaFoldDB" id="A0A2B7WYK9"/>
<feature type="domain" description="Zn(2)-C6 fungal-type" evidence="8">
    <location>
        <begin position="15"/>
        <end position="45"/>
    </location>
</feature>
<dbReference type="GO" id="GO:0005634">
    <property type="term" value="C:nucleus"/>
    <property type="evidence" value="ECO:0007669"/>
    <property type="project" value="TreeGrafter"/>
</dbReference>
<dbReference type="GO" id="GO:0006351">
    <property type="term" value="P:DNA-templated transcription"/>
    <property type="evidence" value="ECO:0007669"/>
    <property type="project" value="InterPro"/>
</dbReference>
<feature type="region of interest" description="Disordered" evidence="7">
    <location>
        <begin position="132"/>
        <end position="154"/>
    </location>
</feature>
<keyword evidence="5" id="KW-0804">Transcription</keyword>
<evidence type="ECO:0000256" key="5">
    <source>
        <dbReference type="ARBA" id="ARBA00023163"/>
    </source>
</evidence>
<dbReference type="GO" id="GO:0008270">
    <property type="term" value="F:zinc ion binding"/>
    <property type="evidence" value="ECO:0007669"/>
    <property type="project" value="InterPro"/>
</dbReference>
<dbReference type="InterPro" id="IPR051430">
    <property type="entry name" value="Fungal_TF_Env_Response"/>
</dbReference>
<dbReference type="CDD" id="cd12148">
    <property type="entry name" value="fungal_TF_MHR"/>
    <property type="match status" value="1"/>
</dbReference>
<dbReference type="PANTHER" id="PTHR31944">
    <property type="entry name" value="HEME-RESPONSIVE ZINC FINGER TRANSCRIPTION FACTOR HAP1"/>
    <property type="match status" value="1"/>
</dbReference>
<keyword evidence="3" id="KW-0805">Transcription regulation</keyword>
<dbReference type="STRING" id="1447875.A0A2B7WYK9"/>
<dbReference type="OrthoDB" id="4337792at2759"/>
<evidence type="ECO:0000256" key="7">
    <source>
        <dbReference type="SAM" id="MobiDB-lite"/>
    </source>
</evidence>
<dbReference type="PANTHER" id="PTHR31944:SF131">
    <property type="entry name" value="HEME-RESPONSIVE ZINC FINGER TRANSCRIPTION FACTOR HAP1"/>
    <property type="match status" value="1"/>
</dbReference>
<dbReference type="SMART" id="SM00906">
    <property type="entry name" value="Fungal_trans"/>
    <property type="match status" value="1"/>
</dbReference>